<gene>
    <name evidence="2" type="ORF">ATE80_01965</name>
</gene>
<dbReference type="EMBL" id="LNSV01000003">
    <property type="protein sequence ID" value="KUH40383.1"/>
    <property type="molecule type" value="Genomic_DNA"/>
</dbReference>
<sequence>MLHDDRGPAVLHAGEGLPALPVRVRVREPLTAGLVTSWPEAGRHDAGGGLAPFSPARPR</sequence>
<evidence type="ECO:0000313" key="2">
    <source>
        <dbReference type="EMBL" id="KUH40383.1"/>
    </source>
</evidence>
<organism evidence="2 3">
    <name type="scientific">Streptomyces kanasensis</name>
    <dbReference type="NCBI Taxonomy" id="936756"/>
    <lineage>
        <taxon>Bacteria</taxon>
        <taxon>Bacillati</taxon>
        <taxon>Actinomycetota</taxon>
        <taxon>Actinomycetes</taxon>
        <taxon>Kitasatosporales</taxon>
        <taxon>Streptomycetaceae</taxon>
        <taxon>Streptomyces</taxon>
    </lineage>
</organism>
<accession>A0A117IXC1</accession>
<keyword evidence="3" id="KW-1185">Reference proteome</keyword>
<dbReference type="AlphaFoldDB" id="A0A117IXC1"/>
<proteinExistence type="predicted"/>
<feature type="region of interest" description="Disordered" evidence="1">
    <location>
        <begin position="38"/>
        <end position="59"/>
    </location>
</feature>
<evidence type="ECO:0000313" key="3">
    <source>
        <dbReference type="Proteomes" id="UP000054011"/>
    </source>
</evidence>
<comment type="caution">
    <text evidence="2">The sequence shown here is derived from an EMBL/GenBank/DDBJ whole genome shotgun (WGS) entry which is preliminary data.</text>
</comment>
<dbReference type="Proteomes" id="UP000054011">
    <property type="component" value="Unassembled WGS sequence"/>
</dbReference>
<protein>
    <submittedName>
        <fullName evidence="2">Uncharacterized protein</fullName>
    </submittedName>
</protein>
<reference evidence="2 3" key="1">
    <citation type="submission" date="2015-11" db="EMBL/GenBank/DDBJ databases">
        <title>Genome-wide analysis reveals the secondary metabolome in Streptomyces kanasensis ZX01.</title>
        <authorList>
            <person name="Zhang G."/>
            <person name="Han L."/>
            <person name="Feng J."/>
            <person name="Zhang X."/>
        </authorList>
    </citation>
    <scope>NUCLEOTIDE SEQUENCE [LARGE SCALE GENOMIC DNA]</scope>
    <source>
        <strain evidence="2 3">ZX01</strain>
    </source>
</reference>
<evidence type="ECO:0000256" key="1">
    <source>
        <dbReference type="SAM" id="MobiDB-lite"/>
    </source>
</evidence>
<name>A0A117IXC1_9ACTN</name>